<dbReference type="AlphaFoldDB" id="A0A9X4M0M7"/>
<accession>A0A9X4M0M7</accession>
<reference evidence="1" key="1">
    <citation type="submission" date="2022-08" db="EMBL/GenBank/DDBJ databases">
        <title>Genome analysis of Corynebacteriales strain.</title>
        <authorList>
            <person name="Lee S.D."/>
        </authorList>
    </citation>
    <scope>NUCLEOTIDE SEQUENCE</scope>
    <source>
        <strain evidence="1">D3-21</strain>
    </source>
</reference>
<sequence length="57" mass="6146">MSKVVSIKANHRWLRSRNVALVTGLSGVVGAGVFARTHRDGLDALANHPDIHCDPQT</sequence>
<evidence type="ECO:0000313" key="1">
    <source>
        <dbReference type="EMBL" id="MDG3014639.1"/>
    </source>
</evidence>
<protein>
    <submittedName>
        <fullName evidence="1">Uncharacterized protein</fullName>
    </submittedName>
</protein>
<keyword evidence="2" id="KW-1185">Reference proteome</keyword>
<comment type="caution">
    <text evidence="1">The sequence shown here is derived from an EMBL/GenBank/DDBJ whole genome shotgun (WGS) entry which is preliminary data.</text>
</comment>
<name>A0A9X4M0M7_9ACTN</name>
<dbReference type="Proteomes" id="UP001152755">
    <property type="component" value="Unassembled WGS sequence"/>
</dbReference>
<dbReference type="RefSeq" id="WP_277831124.1">
    <property type="nucleotide sequence ID" value="NZ_JAAIVF010000001.1"/>
</dbReference>
<evidence type="ECO:0000313" key="2">
    <source>
        <dbReference type="Proteomes" id="UP001152755"/>
    </source>
</evidence>
<dbReference type="EMBL" id="JANRHA010000004">
    <property type="protein sequence ID" value="MDG3014639.1"/>
    <property type="molecule type" value="Genomic_DNA"/>
</dbReference>
<proteinExistence type="predicted"/>
<gene>
    <name evidence="1" type="ORF">NVS88_08720</name>
</gene>
<organism evidence="1 2">
    <name type="scientific">Speluncibacter jeojiensis</name>
    <dbReference type="NCBI Taxonomy" id="2710754"/>
    <lineage>
        <taxon>Bacteria</taxon>
        <taxon>Bacillati</taxon>
        <taxon>Actinomycetota</taxon>
        <taxon>Actinomycetes</taxon>
        <taxon>Mycobacteriales</taxon>
        <taxon>Speluncibacteraceae</taxon>
        <taxon>Speluncibacter</taxon>
    </lineage>
</organism>